<evidence type="ECO:0000313" key="2">
    <source>
        <dbReference type="Proteomes" id="UP000789570"/>
    </source>
</evidence>
<dbReference type="Proteomes" id="UP000789570">
    <property type="component" value="Unassembled WGS sequence"/>
</dbReference>
<feature type="non-terminal residue" evidence="1">
    <location>
        <position position="1"/>
    </location>
</feature>
<organism evidence="1 2">
    <name type="scientific">Funneliformis caledonium</name>
    <dbReference type="NCBI Taxonomy" id="1117310"/>
    <lineage>
        <taxon>Eukaryota</taxon>
        <taxon>Fungi</taxon>
        <taxon>Fungi incertae sedis</taxon>
        <taxon>Mucoromycota</taxon>
        <taxon>Glomeromycotina</taxon>
        <taxon>Glomeromycetes</taxon>
        <taxon>Glomerales</taxon>
        <taxon>Glomeraceae</taxon>
        <taxon>Funneliformis</taxon>
    </lineage>
</organism>
<gene>
    <name evidence="1" type="ORF">FCALED_LOCUS15865</name>
</gene>
<name>A0A9N9IS39_9GLOM</name>
<reference evidence="1" key="1">
    <citation type="submission" date="2021-06" db="EMBL/GenBank/DDBJ databases">
        <authorList>
            <person name="Kallberg Y."/>
            <person name="Tangrot J."/>
            <person name="Rosling A."/>
        </authorList>
    </citation>
    <scope>NUCLEOTIDE SEQUENCE</scope>
    <source>
        <strain evidence="1">UK204</strain>
    </source>
</reference>
<proteinExistence type="predicted"/>
<evidence type="ECO:0000313" key="1">
    <source>
        <dbReference type="EMBL" id="CAG8744544.1"/>
    </source>
</evidence>
<comment type="caution">
    <text evidence="1">The sequence shown here is derived from an EMBL/GenBank/DDBJ whole genome shotgun (WGS) entry which is preliminary data.</text>
</comment>
<dbReference type="AlphaFoldDB" id="A0A9N9IS39"/>
<feature type="non-terminal residue" evidence="1">
    <location>
        <position position="50"/>
    </location>
</feature>
<accession>A0A9N9IS39</accession>
<dbReference type="EMBL" id="CAJVPQ010016047">
    <property type="protein sequence ID" value="CAG8744544.1"/>
    <property type="molecule type" value="Genomic_DNA"/>
</dbReference>
<sequence>WKHVPEQRTSLEELKSDLNTLYYSFIIQKSPLGKSSFKSLESIKNPQWNV</sequence>
<protein>
    <submittedName>
        <fullName evidence="1">5875_t:CDS:1</fullName>
    </submittedName>
</protein>
<keyword evidence="2" id="KW-1185">Reference proteome</keyword>